<evidence type="ECO:0000313" key="1">
    <source>
        <dbReference type="Proteomes" id="UP000887579"/>
    </source>
</evidence>
<evidence type="ECO:0000313" key="2">
    <source>
        <dbReference type="WBParaSite" id="ES5_v2.g13283.t1"/>
    </source>
</evidence>
<reference evidence="2" key="1">
    <citation type="submission" date="2022-11" db="UniProtKB">
        <authorList>
            <consortium name="WormBaseParasite"/>
        </authorList>
    </citation>
    <scope>IDENTIFICATION</scope>
</reference>
<proteinExistence type="predicted"/>
<dbReference type="WBParaSite" id="ES5_v2.g13283.t1">
    <property type="protein sequence ID" value="ES5_v2.g13283.t1"/>
    <property type="gene ID" value="ES5_v2.g13283"/>
</dbReference>
<protein>
    <submittedName>
        <fullName evidence="2">Uncharacterized protein</fullName>
    </submittedName>
</protein>
<sequence length="310" mass="35569">MEPDLSFMDTSYSDVIYFADPLSTGSFWNIRQFKFDKNGYFKSLESFIVKNFAEDKLHHSIHVRDYILSLDNQRHKVYAIQRHNKKVTSACAYDLLFRPSKLKVTFDDPLHDDSTQFRVNSFSAEGNHLLIANSFRKNHDEFSTKVMLTEKSKNSSKECLLEIPFLAEISFISMETKEVLEKIHLPHFVSSGKNDEKNNDLLDVGDGRIVGNDEKNKENQKSRGELSERKNDEDEEEVEEDELGLMTEITTKKVTDDEMIDLIEMSGSGDMPLLSANETSPENLSSFANSVKVKFISFPVILAFIILLHF</sequence>
<organism evidence="1 2">
    <name type="scientific">Panagrolaimus sp. ES5</name>
    <dbReference type="NCBI Taxonomy" id="591445"/>
    <lineage>
        <taxon>Eukaryota</taxon>
        <taxon>Metazoa</taxon>
        <taxon>Ecdysozoa</taxon>
        <taxon>Nematoda</taxon>
        <taxon>Chromadorea</taxon>
        <taxon>Rhabditida</taxon>
        <taxon>Tylenchina</taxon>
        <taxon>Panagrolaimomorpha</taxon>
        <taxon>Panagrolaimoidea</taxon>
        <taxon>Panagrolaimidae</taxon>
        <taxon>Panagrolaimus</taxon>
    </lineage>
</organism>
<accession>A0AC34F8X9</accession>
<dbReference type="Proteomes" id="UP000887579">
    <property type="component" value="Unplaced"/>
</dbReference>
<name>A0AC34F8X9_9BILA</name>